<dbReference type="GO" id="GO:0000981">
    <property type="term" value="F:DNA-binding transcription factor activity, RNA polymerase II-specific"/>
    <property type="evidence" value="ECO:0007669"/>
    <property type="project" value="TreeGrafter"/>
</dbReference>
<reference evidence="14" key="1">
    <citation type="journal article" date="2021" name="Sci. Adv.">
        <title>The American lobster genome reveals insights on longevity, neural, and immune adaptations.</title>
        <authorList>
            <person name="Polinski J.M."/>
            <person name="Zimin A.V."/>
            <person name="Clark K.F."/>
            <person name="Kohn A.B."/>
            <person name="Sadowski N."/>
            <person name="Timp W."/>
            <person name="Ptitsyn A."/>
            <person name="Khanna P."/>
            <person name="Romanova D.Y."/>
            <person name="Williams P."/>
            <person name="Greenwood S.J."/>
            <person name="Moroz L.L."/>
            <person name="Walt D.R."/>
            <person name="Bodnar A.G."/>
        </authorList>
    </citation>
    <scope>NUCLEOTIDE SEQUENCE</scope>
    <source>
        <strain evidence="14">GMGI-L3</strain>
    </source>
</reference>
<keyword evidence="4" id="KW-0677">Repeat</keyword>
<feature type="region of interest" description="Disordered" evidence="12">
    <location>
        <begin position="1"/>
        <end position="66"/>
    </location>
</feature>
<dbReference type="GO" id="GO:0007366">
    <property type="term" value="P:periodic partitioning by pair rule gene"/>
    <property type="evidence" value="ECO:0007669"/>
    <property type="project" value="UniProtKB-KW"/>
</dbReference>
<comment type="caution">
    <text evidence="14">The sequence shown here is derived from an EMBL/GenBank/DDBJ whole genome shotgun (WGS) entry which is preliminary data.</text>
</comment>
<keyword evidence="9" id="KW-0804">Transcription</keyword>
<dbReference type="FunFam" id="3.30.160.60:FF:000958">
    <property type="entry name" value="Odd skipped"/>
    <property type="match status" value="1"/>
</dbReference>
<keyword evidence="10" id="KW-0539">Nucleus</keyword>
<keyword evidence="8" id="KW-0805">Transcription regulation</keyword>
<dbReference type="GO" id="GO:0005634">
    <property type="term" value="C:nucleus"/>
    <property type="evidence" value="ECO:0007669"/>
    <property type="project" value="UniProtKB-SubCell"/>
</dbReference>
<evidence type="ECO:0000256" key="1">
    <source>
        <dbReference type="ARBA" id="ARBA00004123"/>
    </source>
</evidence>
<protein>
    <submittedName>
        <fullName evidence="14">Odd-skipped-related 2-like 2</fullName>
    </submittedName>
</protein>
<accession>A0A8J5MKS7</accession>
<evidence type="ECO:0000256" key="2">
    <source>
        <dbReference type="ARBA" id="ARBA00022473"/>
    </source>
</evidence>
<sequence length="399" mass="43624">MGTPVPTETKDNSATENGSSSGDALGCDQRGLTWCPPTSSPSLAPTTSSPPAHQSSTFAKGTHSSPFSTPLSRVPSAFHLFQSLPFLPSVSGGSVKQPMPPLGVDPRVMGMLHSYHSLGQLPWAALGAGDLALNRLLLTPGGRLSRPKKRYICKYCQREFTKSYNLLIHERTHTDERPFPCDICGKAFRRQDHLRDHKYIHSKEKPFKCEVCGKGFCQARTLAVHKAQHAHDSITSPLHLTATPTTSPTIRNLDLRERLAPYPTLAHLHRTLSSDLQVFPVTTRAPVTTFPTSSLASVASGVTGAGHEKKDDHDVIFVMAGDTAEVAEEKALDLTISRKRSTPLVDAKEQLSVDHNKNVVYKHKDSTDVTRSPGAGPREVTRVTYSEREPKFSVTKLNI</sequence>
<proteinExistence type="predicted"/>
<dbReference type="AlphaFoldDB" id="A0A8J5MKS7"/>
<feature type="domain" description="C2H2-type" evidence="13">
    <location>
        <begin position="179"/>
        <end position="206"/>
    </location>
</feature>
<evidence type="ECO:0000256" key="12">
    <source>
        <dbReference type="SAM" id="MobiDB-lite"/>
    </source>
</evidence>
<dbReference type="PANTHER" id="PTHR14196:SF0">
    <property type="entry name" value="PROTEIN BOWEL"/>
    <property type="match status" value="1"/>
</dbReference>
<dbReference type="EMBL" id="JAHLQT010043652">
    <property type="protein sequence ID" value="KAG7154865.1"/>
    <property type="molecule type" value="Genomic_DNA"/>
</dbReference>
<evidence type="ECO:0000256" key="5">
    <source>
        <dbReference type="ARBA" id="ARBA00022771"/>
    </source>
</evidence>
<evidence type="ECO:0000259" key="13">
    <source>
        <dbReference type="PROSITE" id="PS50157"/>
    </source>
</evidence>
<dbReference type="Proteomes" id="UP000747542">
    <property type="component" value="Unassembled WGS sequence"/>
</dbReference>
<evidence type="ECO:0000256" key="4">
    <source>
        <dbReference type="ARBA" id="ARBA00022737"/>
    </source>
</evidence>
<feature type="compositionally biased region" description="Low complexity" evidence="12">
    <location>
        <begin position="36"/>
        <end position="52"/>
    </location>
</feature>
<keyword evidence="6" id="KW-0562">Pair-rule protein</keyword>
<dbReference type="InterPro" id="IPR050717">
    <property type="entry name" value="C2H2-ZF_Transcription_Reg"/>
</dbReference>
<keyword evidence="2" id="KW-0217">Developmental protein</keyword>
<evidence type="ECO:0000256" key="11">
    <source>
        <dbReference type="PROSITE-ProRule" id="PRU00042"/>
    </source>
</evidence>
<organism evidence="14 15">
    <name type="scientific">Homarus americanus</name>
    <name type="common">American lobster</name>
    <dbReference type="NCBI Taxonomy" id="6706"/>
    <lineage>
        <taxon>Eukaryota</taxon>
        <taxon>Metazoa</taxon>
        <taxon>Ecdysozoa</taxon>
        <taxon>Arthropoda</taxon>
        <taxon>Crustacea</taxon>
        <taxon>Multicrustacea</taxon>
        <taxon>Malacostraca</taxon>
        <taxon>Eumalacostraca</taxon>
        <taxon>Eucarida</taxon>
        <taxon>Decapoda</taxon>
        <taxon>Pleocyemata</taxon>
        <taxon>Astacidea</taxon>
        <taxon>Nephropoidea</taxon>
        <taxon>Nephropidae</taxon>
        <taxon>Homarus</taxon>
    </lineage>
</organism>
<evidence type="ECO:0000256" key="6">
    <source>
        <dbReference type="ARBA" id="ARBA00022788"/>
    </source>
</evidence>
<dbReference type="PROSITE" id="PS50157">
    <property type="entry name" value="ZINC_FINGER_C2H2_2"/>
    <property type="match status" value="3"/>
</dbReference>
<dbReference type="PROSITE" id="PS00028">
    <property type="entry name" value="ZINC_FINGER_C2H2_1"/>
    <property type="match status" value="3"/>
</dbReference>
<evidence type="ECO:0000313" key="14">
    <source>
        <dbReference type="EMBL" id="KAG7154865.1"/>
    </source>
</evidence>
<evidence type="ECO:0000256" key="7">
    <source>
        <dbReference type="ARBA" id="ARBA00022833"/>
    </source>
</evidence>
<name>A0A8J5MKS7_HOMAM</name>
<dbReference type="PANTHER" id="PTHR14196">
    <property type="entry name" value="ODD-SKIPPED - RELATED"/>
    <property type="match status" value="1"/>
</dbReference>
<gene>
    <name evidence="14" type="primary">odd-2-L2</name>
    <name evidence="14" type="ORF">Hamer_G021195</name>
</gene>
<evidence type="ECO:0000256" key="8">
    <source>
        <dbReference type="ARBA" id="ARBA00023015"/>
    </source>
</evidence>
<dbReference type="SMART" id="SM00355">
    <property type="entry name" value="ZnF_C2H2"/>
    <property type="match status" value="3"/>
</dbReference>
<feature type="domain" description="C2H2-type" evidence="13">
    <location>
        <begin position="151"/>
        <end position="178"/>
    </location>
</feature>
<evidence type="ECO:0000256" key="3">
    <source>
        <dbReference type="ARBA" id="ARBA00022723"/>
    </source>
</evidence>
<keyword evidence="15" id="KW-1185">Reference proteome</keyword>
<feature type="compositionally biased region" description="Polar residues" evidence="12">
    <location>
        <begin position="53"/>
        <end position="66"/>
    </location>
</feature>
<dbReference type="InterPro" id="IPR013087">
    <property type="entry name" value="Znf_C2H2_type"/>
</dbReference>
<dbReference type="Pfam" id="PF00096">
    <property type="entry name" value="zf-C2H2"/>
    <property type="match status" value="3"/>
</dbReference>
<dbReference type="OrthoDB" id="6364684at2759"/>
<evidence type="ECO:0000256" key="9">
    <source>
        <dbReference type="ARBA" id="ARBA00023163"/>
    </source>
</evidence>
<evidence type="ECO:0000313" key="15">
    <source>
        <dbReference type="Proteomes" id="UP000747542"/>
    </source>
</evidence>
<dbReference type="FunFam" id="3.30.160.60:FF:000311">
    <property type="entry name" value="protein odd-skipped-related 2 isoform X1"/>
    <property type="match status" value="1"/>
</dbReference>
<keyword evidence="3" id="KW-0479">Metal-binding</keyword>
<dbReference type="GO" id="GO:0000977">
    <property type="term" value="F:RNA polymerase II transcription regulatory region sequence-specific DNA binding"/>
    <property type="evidence" value="ECO:0007669"/>
    <property type="project" value="TreeGrafter"/>
</dbReference>
<keyword evidence="5 11" id="KW-0863">Zinc-finger</keyword>
<keyword evidence="7" id="KW-0862">Zinc</keyword>
<comment type="subcellular location">
    <subcellularLocation>
        <location evidence="1">Nucleus</location>
    </subcellularLocation>
</comment>
<dbReference type="GO" id="GO:0008270">
    <property type="term" value="F:zinc ion binding"/>
    <property type="evidence" value="ECO:0007669"/>
    <property type="project" value="UniProtKB-KW"/>
</dbReference>
<evidence type="ECO:0000256" key="10">
    <source>
        <dbReference type="ARBA" id="ARBA00023242"/>
    </source>
</evidence>
<feature type="domain" description="C2H2-type" evidence="13">
    <location>
        <begin position="207"/>
        <end position="234"/>
    </location>
</feature>
<dbReference type="FunFam" id="3.30.160.60:FF:000254">
    <property type="entry name" value="Odd-skipped related transciption factor 1"/>
    <property type="match status" value="1"/>
</dbReference>